<protein>
    <submittedName>
        <fullName evidence="2">Transmembrane protein 18-domain-containing protein</fullName>
    </submittedName>
</protein>
<evidence type="ECO:0000256" key="1">
    <source>
        <dbReference type="SAM" id="Phobius"/>
    </source>
</evidence>
<evidence type="ECO:0000313" key="3">
    <source>
        <dbReference type="Proteomes" id="UP000664859"/>
    </source>
</evidence>
<evidence type="ECO:0000313" key="2">
    <source>
        <dbReference type="EMBL" id="KAG5191414.1"/>
    </source>
</evidence>
<dbReference type="OrthoDB" id="411535at2759"/>
<organism evidence="2 3">
    <name type="scientific">Tribonema minus</name>
    <dbReference type="NCBI Taxonomy" id="303371"/>
    <lineage>
        <taxon>Eukaryota</taxon>
        <taxon>Sar</taxon>
        <taxon>Stramenopiles</taxon>
        <taxon>Ochrophyta</taxon>
        <taxon>PX clade</taxon>
        <taxon>Xanthophyceae</taxon>
        <taxon>Tribonematales</taxon>
        <taxon>Tribonemataceae</taxon>
        <taxon>Tribonema</taxon>
    </lineage>
</organism>
<keyword evidence="3" id="KW-1185">Reference proteome</keyword>
<accession>A0A835ZFQ2</accession>
<keyword evidence="1" id="KW-0472">Membrane</keyword>
<dbReference type="Pfam" id="PF14770">
    <property type="entry name" value="TMEM18"/>
    <property type="match status" value="1"/>
</dbReference>
<feature type="transmembrane region" description="Helical" evidence="1">
    <location>
        <begin position="76"/>
        <end position="94"/>
    </location>
</feature>
<proteinExistence type="predicted"/>
<sequence length="161" mass="17751">MNGFEGTGLGEFIASLEANMLQAAKSGPGPQGFIENCQAFCAAVDWSETWIQAILCFHVAVAAAALLSRNRLNCQIALFLSICALVRGAEWANAYAARRWRDFARQNYFDERGVFVGVVWCAPLLLVLLGMLLGFVVRSARLLVTVKRAQLRREIAARKSQ</sequence>
<name>A0A835ZFQ2_9STRA</name>
<comment type="caution">
    <text evidence="2">The sequence shown here is derived from an EMBL/GenBank/DDBJ whole genome shotgun (WGS) entry which is preliminary data.</text>
</comment>
<dbReference type="EMBL" id="JAFCMP010000020">
    <property type="protein sequence ID" value="KAG5191414.1"/>
    <property type="molecule type" value="Genomic_DNA"/>
</dbReference>
<keyword evidence="1 2" id="KW-0812">Transmembrane</keyword>
<feature type="transmembrane region" description="Helical" evidence="1">
    <location>
        <begin position="50"/>
        <end position="67"/>
    </location>
</feature>
<feature type="transmembrane region" description="Helical" evidence="1">
    <location>
        <begin position="114"/>
        <end position="137"/>
    </location>
</feature>
<dbReference type="AlphaFoldDB" id="A0A835ZFQ2"/>
<dbReference type="Proteomes" id="UP000664859">
    <property type="component" value="Unassembled WGS sequence"/>
</dbReference>
<reference evidence="2" key="1">
    <citation type="submission" date="2021-02" db="EMBL/GenBank/DDBJ databases">
        <title>First Annotated Genome of the Yellow-green Alga Tribonema minus.</title>
        <authorList>
            <person name="Mahan K.M."/>
        </authorList>
    </citation>
    <scope>NUCLEOTIDE SEQUENCE</scope>
    <source>
        <strain evidence="2">UTEX B ZZ1240</strain>
    </source>
</reference>
<dbReference type="InterPro" id="IPR026721">
    <property type="entry name" value="TMEM18"/>
</dbReference>
<gene>
    <name evidence="2" type="ORF">JKP88DRAFT_266581</name>
</gene>
<keyword evidence="1" id="KW-1133">Transmembrane helix</keyword>